<protein>
    <submittedName>
        <fullName evidence="2">Uncharacterized protein</fullName>
    </submittedName>
</protein>
<sequence>MRPHMPPFSVDLKPSQQQRELVTPEHRVKTQRIRIRSSSACAVRGAACRRCKCGGVASRLETGVVSVTTSHVCAVHEWRRVAPREAHQPDGRLDNAHACAVQTATQNCHPLFTMISSANATQLVTAQSVRQRQNAGLNGREATAVLQMICPWAVMPSGPSDPQKL</sequence>
<evidence type="ECO:0000256" key="1">
    <source>
        <dbReference type="SAM" id="MobiDB-lite"/>
    </source>
</evidence>
<evidence type="ECO:0000313" key="2">
    <source>
        <dbReference type="EMBL" id="CAE0781004.1"/>
    </source>
</evidence>
<dbReference type="EMBL" id="HBIZ01052600">
    <property type="protein sequence ID" value="CAE0781004.1"/>
    <property type="molecule type" value="Transcribed_RNA"/>
</dbReference>
<gene>
    <name evidence="2" type="ORF">PCAR00345_LOCUS33643</name>
</gene>
<reference evidence="2" key="1">
    <citation type="submission" date="2021-01" db="EMBL/GenBank/DDBJ databases">
        <authorList>
            <person name="Corre E."/>
            <person name="Pelletier E."/>
            <person name="Niang G."/>
            <person name="Scheremetjew M."/>
            <person name="Finn R."/>
            <person name="Kale V."/>
            <person name="Holt S."/>
            <person name="Cochrane G."/>
            <person name="Meng A."/>
            <person name="Brown T."/>
            <person name="Cohen L."/>
        </authorList>
    </citation>
    <scope>NUCLEOTIDE SEQUENCE</scope>
    <source>
        <strain evidence="2">CCMP645</strain>
    </source>
</reference>
<proteinExistence type="predicted"/>
<accession>A0A7S4BYA8</accession>
<feature type="region of interest" description="Disordered" evidence="1">
    <location>
        <begin position="1"/>
        <end position="27"/>
    </location>
</feature>
<name>A0A7S4BYA8_CHRCT</name>
<organism evidence="2">
    <name type="scientific">Chrysotila carterae</name>
    <name type="common">Marine alga</name>
    <name type="synonym">Syracosphaera carterae</name>
    <dbReference type="NCBI Taxonomy" id="13221"/>
    <lineage>
        <taxon>Eukaryota</taxon>
        <taxon>Haptista</taxon>
        <taxon>Haptophyta</taxon>
        <taxon>Prymnesiophyceae</taxon>
        <taxon>Isochrysidales</taxon>
        <taxon>Isochrysidaceae</taxon>
        <taxon>Chrysotila</taxon>
    </lineage>
</organism>
<dbReference type="AlphaFoldDB" id="A0A7S4BYA8"/>